<evidence type="ECO:0000313" key="4">
    <source>
        <dbReference type="Proteomes" id="UP001497480"/>
    </source>
</evidence>
<dbReference type="InterPro" id="IPR003854">
    <property type="entry name" value="GASA"/>
</dbReference>
<comment type="caution">
    <text evidence="3">The sequence shown here is derived from an EMBL/GenBank/DDBJ whole genome shotgun (WGS) entry which is preliminary data.</text>
</comment>
<dbReference type="Proteomes" id="UP001497480">
    <property type="component" value="Unassembled WGS sequence"/>
</dbReference>
<evidence type="ECO:0000256" key="2">
    <source>
        <dbReference type="SAM" id="SignalP"/>
    </source>
</evidence>
<feature type="chain" id="PRO_5043751877" evidence="2">
    <location>
        <begin position="19"/>
        <end position="97"/>
    </location>
</feature>
<proteinExistence type="inferred from homology"/>
<feature type="signal peptide" evidence="2">
    <location>
        <begin position="1"/>
        <end position="18"/>
    </location>
</feature>
<sequence>MAFTKCTLILAFLCFIHTQKLGINGGNQPIMAAAQGIADCGGKCDYRCSESSDKDCKTNCIFCCGKCNCVPSGTSGNRQECPCYDKWPNYLGDPLCP</sequence>
<keyword evidence="4" id="KW-1185">Reference proteome</keyword>
<name>A0AAV1VUL5_LUPLU</name>
<dbReference type="PANTHER" id="PTHR23201:SF92">
    <property type="entry name" value="GIBBERELLIN-REGULATED PROTEIN 12"/>
    <property type="match status" value="1"/>
</dbReference>
<evidence type="ECO:0000313" key="3">
    <source>
        <dbReference type="EMBL" id="CAL0300647.1"/>
    </source>
</evidence>
<protein>
    <submittedName>
        <fullName evidence="3">Uncharacterized protein</fullName>
    </submittedName>
</protein>
<keyword evidence="2" id="KW-0732">Signal</keyword>
<accession>A0AAV1VUL5</accession>
<gene>
    <name evidence="3" type="ORF">LLUT_LOCUS1707</name>
</gene>
<reference evidence="3 4" key="1">
    <citation type="submission" date="2024-03" db="EMBL/GenBank/DDBJ databases">
        <authorList>
            <person name="Martinez-Hernandez J."/>
        </authorList>
    </citation>
    <scope>NUCLEOTIDE SEQUENCE [LARGE SCALE GENOMIC DNA]</scope>
</reference>
<dbReference type="EMBL" id="CAXHTB010000001">
    <property type="protein sequence ID" value="CAL0300647.1"/>
    <property type="molecule type" value="Genomic_DNA"/>
</dbReference>
<organism evidence="3 4">
    <name type="scientific">Lupinus luteus</name>
    <name type="common">European yellow lupine</name>
    <dbReference type="NCBI Taxonomy" id="3873"/>
    <lineage>
        <taxon>Eukaryota</taxon>
        <taxon>Viridiplantae</taxon>
        <taxon>Streptophyta</taxon>
        <taxon>Embryophyta</taxon>
        <taxon>Tracheophyta</taxon>
        <taxon>Spermatophyta</taxon>
        <taxon>Magnoliopsida</taxon>
        <taxon>eudicotyledons</taxon>
        <taxon>Gunneridae</taxon>
        <taxon>Pentapetalae</taxon>
        <taxon>rosids</taxon>
        <taxon>fabids</taxon>
        <taxon>Fabales</taxon>
        <taxon>Fabaceae</taxon>
        <taxon>Papilionoideae</taxon>
        <taxon>50 kb inversion clade</taxon>
        <taxon>genistoids sensu lato</taxon>
        <taxon>core genistoids</taxon>
        <taxon>Genisteae</taxon>
        <taxon>Lupinus</taxon>
    </lineage>
</organism>
<comment type="similarity">
    <text evidence="1">Belongs to the GASA family.</text>
</comment>
<dbReference type="AlphaFoldDB" id="A0AAV1VUL5"/>
<evidence type="ECO:0000256" key="1">
    <source>
        <dbReference type="ARBA" id="ARBA00010582"/>
    </source>
</evidence>
<dbReference type="PANTHER" id="PTHR23201">
    <property type="entry name" value="EXTENSIN, PROLINE-RICH PROTEIN"/>
    <property type="match status" value="1"/>
</dbReference>
<dbReference type="Pfam" id="PF02704">
    <property type="entry name" value="GASA"/>
    <property type="match status" value="1"/>
</dbReference>